<dbReference type="GeneID" id="17325638"/>
<dbReference type="Gramene" id="CDF38050">
    <property type="protein sequence ID" value="CDF38050"/>
    <property type="gene ID" value="CHC_T00000534001"/>
</dbReference>
<organism evidence="2 3">
    <name type="scientific">Chondrus crispus</name>
    <name type="common">Carrageen Irish moss</name>
    <name type="synonym">Polymorpha crispa</name>
    <dbReference type="NCBI Taxonomy" id="2769"/>
    <lineage>
        <taxon>Eukaryota</taxon>
        <taxon>Rhodophyta</taxon>
        <taxon>Florideophyceae</taxon>
        <taxon>Rhodymeniophycidae</taxon>
        <taxon>Gigartinales</taxon>
        <taxon>Gigartinaceae</taxon>
        <taxon>Chondrus</taxon>
    </lineage>
</organism>
<sequence>MALMTLSDHHALLRVTPPRLAQNRKKQTLVLR</sequence>
<evidence type="ECO:0000256" key="1">
    <source>
        <dbReference type="SAM" id="MobiDB-lite"/>
    </source>
</evidence>
<accession>R7QKZ2</accession>
<dbReference type="Proteomes" id="UP000012073">
    <property type="component" value="Unassembled WGS sequence"/>
</dbReference>
<dbReference type="RefSeq" id="XP_005717919.1">
    <property type="nucleotide sequence ID" value="XM_005717862.1"/>
</dbReference>
<feature type="region of interest" description="Disordered" evidence="1">
    <location>
        <begin position="13"/>
        <end position="32"/>
    </location>
</feature>
<dbReference type="AlphaFoldDB" id="R7QKZ2"/>
<dbReference type="KEGG" id="ccp:CHC_T00000534001"/>
<evidence type="ECO:0000313" key="2">
    <source>
        <dbReference type="EMBL" id="CDF38050.1"/>
    </source>
</evidence>
<reference evidence="3" key="1">
    <citation type="journal article" date="2013" name="Proc. Natl. Acad. Sci. U.S.A.">
        <title>Genome structure and metabolic features in the red seaweed Chondrus crispus shed light on evolution of the Archaeplastida.</title>
        <authorList>
            <person name="Collen J."/>
            <person name="Porcel B."/>
            <person name="Carre W."/>
            <person name="Ball S.G."/>
            <person name="Chaparro C."/>
            <person name="Tonon T."/>
            <person name="Barbeyron T."/>
            <person name="Michel G."/>
            <person name="Noel B."/>
            <person name="Valentin K."/>
            <person name="Elias M."/>
            <person name="Artiguenave F."/>
            <person name="Arun A."/>
            <person name="Aury J.M."/>
            <person name="Barbosa-Neto J.F."/>
            <person name="Bothwell J.H."/>
            <person name="Bouget F.Y."/>
            <person name="Brillet L."/>
            <person name="Cabello-Hurtado F."/>
            <person name="Capella-Gutierrez S."/>
            <person name="Charrier B."/>
            <person name="Cladiere L."/>
            <person name="Cock J.M."/>
            <person name="Coelho S.M."/>
            <person name="Colleoni C."/>
            <person name="Czjzek M."/>
            <person name="Da Silva C."/>
            <person name="Delage L."/>
            <person name="Denoeud F."/>
            <person name="Deschamps P."/>
            <person name="Dittami S.M."/>
            <person name="Gabaldon T."/>
            <person name="Gachon C.M."/>
            <person name="Groisillier A."/>
            <person name="Herve C."/>
            <person name="Jabbari K."/>
            <person name="Katinka M."/>
            <person name="Kloareg B."/>
            <person name="Kowalczyk N."/>
            <person name="Labadie K."/>
            <person name="Leblanc C."/>
            <person name="Lopez P.J."/>
            <person name="McLachlan D.H."/>
            <person name="Meslet-Cladiere L."/>
            <person name="Moustafa A."/>
            <person name="Nehr Z."/>
            <person name="Nyvall Collen P."/>
            <person name="Panaud O."/>
            <person name="Partensky F."/>
            <person name="Poulain J."/>
            <person name="Rensing S.A."/>
            <person name="Rousvoal S."/>
            <person name="Samson G."/>
            <person name="Symeonidi A."/>
            <person name="Weissenbach J."/>
            <person name="Zambounis A."/>
            <person name="Wincker P."/>
            <person name="Boyen C."/>
        </authorList>
    </citation>
    <scope>NUCLEOTIDE SEQUENCE [LARGE SCALE GENOMIC DNA]</scope>
    <source>
        <strain evidence="3">cv. Stackhouse</strain>
    </source>
</reference>
<proteinExistence type="predicted"/>
<evidence type="ECO:0000313" key="3">
    <source>
        <dbReference type="Proteomes" id="UP000012073"/>
    </source>
</evidence>
<gene>
    <name evidence="2" type="ORF">CHC_T00000534001</name>
</gene>
<feature type="compositionally biased region" description="Basic residues" evidence="1">
    <location>
        <begin position="22"/>
        <end position="32"/>
    </location>
</feature>
<keyword evidence="3" id="KW-1185">Reference proteome</keyword>
<protein>
    <submittedName>
        <fullName evidence="2">Uncharacterized protein</fullName>
    </submittedName>
</protein>
<dbReference type="EMBL" id="HG001895">
    <property type="protein sequence ID" value="CDF38050.1"/>
    <property type="molecule type" value="Genomic_DNA"/>
</dbReference>
<name>R7QKZ2_CHOCR</name>